<keyword evidence="3" id="KW-1185">Reference proteome</keyword>
<feature type="region of interest" description="Disordered" evidence="1">
    <location>
        <begin position="26"/>
        <end position="48"/>
    </location>
</feature>
<accession>A0A0D7BNE2</accession>
<dbReference type="AlphaFoldDB" id="A0A0D7BNE2"/>
<sequence>MLLLDAGHFSRLNLFDTVMPRHISAPLARHNRPYRNQRRARRDNSRRTQDLERVLASIDSKIADAQETGVILKAELAQWKKRADDLEKQVIAKAIARGTA</sequence>
<name>A0A0D7BNE2_9AGAR</name>
<protein>
    <submittedName>
        <fullName evidence="2">Uncharacterized protein</fullName>
    </submittedName>
</protein>
<dbReference type="EMBL" id="KN880448">
    <property type="protein sequence ID" value="KIY71992.1"/>
    <property type="molecule type" value="Genomic_DNA"/>
</dbReference>
<gene>
    <name evidence="2" type="ORF">CYLTODRAFT_450316</name>
</gene>
<evidence type="ECO:0000313" key="2">
    <source>
        <dbReference type="EMBL" id="KIY71992.1"/>
    </source>
</evidence>
<dbReference type="Proteomes" id="UP000054007">
    <property type="component" value="Unassembled WGS sequence"/>
</dbReference>
<reference evidence="2 3" key="1">
    <citation type="journal article" date="2015" name="Fungal Genet. Biol.">
        <title>Evolution of novel wood decay mechanisms in Agaricales revealed by the genome sequences of Fistulina hepatica and Cylindrobasidium torrendii.</title>
        <authorList>
            <person name="Floudas D."/>
            <person name="Held B.W."/>
            <person name="Riley R."/>
            <person name="Nagy L.G."/>
            <person name="Koehler G."/>
            <person name="Ransdell A.S."/>
            <person name="Younus H."/>
            <person name="Chow J."/>
            <person name="Chiniquy J."/>
            <person name="Lipzen A."/>
            <person name="Tritt A."/>
            <person name="Sun H."/>
            <person name="Haridas S."/>
            <person name="LaButti K."/>
            <person name="Ohm R.A."/>
            <person name="Kues U."/>
            <person name="Blanchette R.A."/>
            <person name="Grigoriev I.V."/>
            <person name="Minto R.E."/>
            <person name="Hibbett D.S."/>
        </authorList>
    </citation>
    <scope>NUCLEOTIDE SEQUENCE [LARGE SCALE GENOMIC DNA]</scope>
    <source>
        <strain evidence="2 3">FP15055 ss-10</strain>
    </source>
</reference>
<evidence type="ECO:0000256" key="1">
    <source>
        <dbReference type="SAM" id="MobiDB-lite"/>
    </source>
</evidence>
<proteinExistence type="predicted"/>
<feature type="compositionally biased region" description="Basic residues" evidence="1">
    <location>
        <begin position="29"/>
        <end position="41"/>
    </location>
</feature>
<organism evidence="2 3">
    <name type="scientific">Cylindrobasidium torrendii FP15055 ss-10</name>
    <dbReference type="NCBI Taxonomy" id="1314674"/>
    <lineage>
        <taxon>Eukaryota</taxon>
        <taxon>Fungi</taxon>
        <taxon>Dikarya</taxon>
        <taxon>Basidiomycota</taxon>
        <taxon>Agaricomycotina</taxon>
        <taxon>Agaricomycetes</taxon>
        <taxon>Agaricomycetidae</taxon>
        <taxon>Agaricales</taxon>
        <taxon>Marasmiineae</taxon>
        <taxon>Physalacriaceae</taxon>
        <taxon>Cylindrobasidium</taxon>
    </lineage>
</organism>
<evidence type="ECO:0000313" key="3">
    <source>
        <dbReference type="Proteomes" id="UP000054007"/>
    </source>
</evidence>